<dbReference type="Proteomes" id="UP000029846">
    <property type="component" value="Unassembled WGS sequence"/>
</dbReference>
<name>A0A099F816_9RHOB</name>
<dbReference type="NCBIfam" id="TIGR01216">
    <property type="entry name" value="ATP_synt_epsi"/>
    <property type="match status" value="1"/>
</dbReference>
<evidence type="ECO:0000313" key="14">
    <source>
        <dbReference type="EMBL" id="SFA38837.1"/>
    </source>
</evidence>
<evidence type="ECO:0000256" key="3">
    <source>
        <dbReference type="ARBA" id="ARBA00005712"/>
    </source>
</evidence>
<evidence type="ECO:0000256" key="10">
    <source>
        <dbReference type="HAMAP-Rule" id="MF_00530"/>
    </source>
</evidence>
<dbReference type="InterPro" id="IPR036771">
    <property type="entry name" value="ATPsynth_dsu/esu_N"/>
</dbReference>
<gene>
    <name evidence="10 13" type="primary">atpC</name>
    <name evidence="13" type="ORF">IT41_01615</name>
    <name evidence="14" type="ORF">SAMN04487972_101195</name>
</gene>
<accession>A0A099F816</accession>
<dbReference type="SUPFAM" id="SSF51344">
    <property type="entry name" value="Epsilon subunit of F1F0-ATP synthase N-terminal domain"/>
    <property type="match status" value="1"/>
</dbReference>
<evidence type="ECO:0000259" key="12">
    <source>
        <dbReference type="Pfam" id="PF02823"/>
    </source>
</evidence>
<evidence type="ECO:0000256" key="9">
    <source>
        <dbReference type="ARBA" id="ARBA00023310"/>
    </source>
</evidence>
<evidence type="ECO:0000256" key="1">
    <source>
        <dbReference type="ARBA" id="ARBA00003543"/>
    </source>
</evidence>
<comment type="function">
    <text evidence="1 10">Produces ATP from ADP in the presence of a proton gradient across the membrane.</text>
</comment>
<dbReference type="eggNOG" id="COG0355">
    <property type="taxonomic scope" value="Bacteria"/>
</dbReference>
<evidence type="ECO:0000256" key="6">
    <source>
        <dbReference type="ARBA" id="ARBA00023065"/>
    </source>
</evidence>
<dbReference type="Proteomes" id="UP000182312">
    <property type="component" value="Unassembled WGS sequence"/>
</dbReference>
<keyword evidence="8 10" id="KW-0139">CF(1)</keyword>
<keyword evidence="13" id="KW-0378">Hydrolase</keyword>
<dbReference type="EMBL" id="FOJO01000001">
    <property type="protein sequence ID" value="SFA38837.1"/>
    <property type="molecule type" value="Genomic_DNA"/>
</dbReference>
<comment type="subcellular location">
    <subcellularLocation>
        <location evidence="10">Cell membrane</location>
        <topology evidence="10">Peripheral membrane protein</topology>
    </subcellularLocation>
    <subcellularLocation>
        <location evidence="2">Endomembrane system</location>
        <topology evidence="2">Peripheral membrane protein</topology>
    </subcellularLocation>
</comment>
<comment type="subunit">
    <text evidence="10 11">F-type ATPases have 2 components, CF(1) - the catalytic core - and CF(0) - the membrane proton channel. CF(1) has five subunits: alpha(3), beta(3), gamma(1), delta(1), epsilon(1). CF(0) has three main subunits: a, b and c.</text>
</comment>
<evidence type="ECO:0000256" key="4">
    <source>
        <dbReference type="ARBA" id="ARBA00022448"/>
    </source>
</evidence>
<dbReference type="GO" id="GO:0016787">
    <property type="term" value="F:hydrolase activity"/>
    <property type="evidence" value="ECO:0007669"/>
    <property type="project" value="UniProtKB-KW"/>
</dbReference>
<reference evidence="14 16" key="3">
    <citation type="submission" date="2016-10" db="EMBL/GenBank/DDBJ databases">
        <authorList>
            <person name="de Groot N.N."/>
        </authorList>
    </citation>
    <scope>NUCLEOTIDE SEQUENCE [LARGE SCALE GENOMIC DNA]</scope>
    <source>
        <strain evidence="14 16">CGMCC 1.6117</strain>
    </source>
</reference>
<sequence length="148" mass="15618">MADTMQFDLVSPEGSLISVPAREVRLPGSEGDLTAMPGHAPAIVNLRPGVVTVIDGDGNETEFAVTGGFAEINGDSVSLLAERGLARAEMTQDVFNDMMLQAQRRVQIAREKDSAAEEVVAAAVKLLADMEALGTHIGLDPKQANFLA</sequence>
<evidence type="ECO:0000256" key="7">
    <source>
        <dbReference type="ARBA" id="ARBA00023136"/>
    </source>
</evidence>
<dbReference type="Gene3D" id="2.60.15.10">
    <property type="entry name" value="F0F1 ATP synthase delta/epsilon subunit, N-terminal"/>
    <property type="match status" value="1"/>
</dbReference>
<proteinExistence type="inferred from homology"/>
<dbReference type="AlphaFoldDB" id="A0A099F816"/>
<feature type="domain" description="ATP synthase F1 complex delta/epsilon subunit N-terminal" evidence="12">
    <location>
        <begin position="5"/>
        <end position="83"/>
    </location>
</feature>
<keyword evidence="6 10" id="KW-0406">Ion transport</keyword>
<dbReference type="InterPro" id="IPR020546">
    <property type="entry name" value="ATP_synth_F1_dsu/esu_N"/>
</dbReference>
<dbReference type="NCBIfam" id="NF009978">
    <property type="entry name" value="PRK13443.1"/>
    <property type="match status" value="1"/>
</dbReference>
<evidence type="ECO:0000256" key="8">
    <source>
        <dbReference type="ARBA" id="ARBA00023196"/>
    </source>
</evidence>
<reference evidence="13 15" key="2">
    <citation type="submission" date="2014-10" db="EMBL/GenBank/DDBJ databases">
        <title>Paracoccus sanguinis sp. nov., isolated from clinical specimens of New York State patients.</title>
        <authorList>
            <person name="Mingle L.A."/>
            <person name="Cole J.A."/>
            <person name="Lapierre P."/>
            <person name="Musser K.A."/>
        </authorList>
    </citation>
    <scope>NUCLEOTIDE SEQUENCE [LARGE SCALE GENOMIC DNA]</scope>
    <source>
        <strain evidence="13 15">JCM 14014</strain>
    </source>
</reference>
<dbReference type="InterPro" id="IPR001469">
    <property type="entry name" value="ATP_synth_F1_dsu/esu"/>
</dbReference>
<dbReference type="EMBL" id="JRKN01000002">
    <property type="protein sequence ID" value="KGJ06368.1"/>
    <property type="molecule type" value="Genomic_DNA"/>
</dbReference>
<dbReference type="OrthoDB" id="9799969at2"/>
<dbReference type="PANTHER" id="PTHR13822">
    <property type="entry name" value="ATP SYNTHASE DELTA/EPSILON CHAIN"/>
    <property type="match status" value="1"/>
</dbReference>
<keyword evidence="4 10" id="KW-0813">Transport</keyword>
<dbReference type="GO" id="GO:0046933">
    <property type="term" value="F:proton-transporting ATP synthase activity, rotational mechanism"/>
    <property type="evidence" value="ECO:0007669"/>
    <property type="project" value="UniProtKB-UniRule"/>
</dbReference>
<comment type="similarity">
    <text evidence="3 10 11">Belongs to the ATPase epsilon chain family.</text>
</comment>
<dbReference type="PANTHER" id="PTHR13822:SF10">
    <property type="entry name" value="ATP SYNTHASE EPSILON CHAIN, CHLOROPLASTIC"/>
    <property type="match status" value="1"/>
</dbReference>
<dbReference type="GO" id="GO:0005524">
    <property type="term" value="F:ATP binding"/>
    <property type="evidence" value="ECO:0007669"/>
    <property type="project" value="UniProtKB-UniRule"/>
</dbReference>
<keyword evidence="5 10" id="KW-0375">Hydrogen ion transport</keyword>
<keyword evidence="10" id="KW-1003">Cell membrane</keyword>
<evidence type="ECO:0000313" key="15">
    <source>
        <dbReference type="Proteomes" id="UP000029846"/>
    </source>
</evidence>
<reference evidence="13 15" key="1">
    <citation type="submission" date="2014-09" db="EMBL/GenBank/DDBJ databases">
        <authorList>
            <person name="McGinnis J.M."/>
            <person name="Wolfgang W.J."/>
        </authorList>
    </citation>
    <scope>NUCLEOTIDE SEQUENCE [LARGE SCALE GENOMIC DNA]</scope>
    <source>
        <strain evidence="13 15">JCM 14014</strain>
    </source>
</reference>
<keyword evidence="15" id="KW-1185">Reference proteome</keyword>
<dbReference type="RefSeq" id="WP_036738265.1">
    <property type="nucleotide sequence ID" value="NZ_FOJO01000001.1"/>
</dbReference>
<dbReference type="GO" id="GO:0012505">
    <property type="term" value="C:endomembrane system"/>
    <property type="evidence" value="ECO:0007669"/>
    <property type="project" value="UniProtKB-SubCell"/>
</dbReference>
<evidence type="ECO:0000256" key="5">
    <source>
        <dbReference type="ARBA" id="ARBA00022781"/>
    </source>
</evidence>
<evidence type="ECO:0000256" key="2">
    <source>
        <dbReference type="ARBA" id="ARBA00004184"/>
    </source>
</evidence>
<keyword evidence="9 10" id="KW-0066">ATP synthesis</keyword>
<dbReference type="STRING" id="376733.SAMN04487972_101195"/>
<organism evidence="13 15">
    <name type="scientific">Paracoccus halophilus</name>
    <dbReference type="NCBI Taxonomy" id="376733"/>
    <lineage>
        <taxon>Bacteria</taxon>
        <taxon>Pseudomonadati</taxon>
        <taxon>Pseudomonadota</taxon>
        <taxon>Alphaproteobacteria</taxon>
        <taxon>Rhodobacterales</taxon>
        <taxon>Paracoccaceae</taxon>
        <taxon>Paracoccus</taxon>
    </lineage>
</organism>
<dbReference type="Pfam" id="PF02823">
    <property type="entry name" value="ATP-synt_DE_N"/>
    <property type="match status" value="1"/>
</dbReference>
<evidence type="ECO:0000313" key="13">
    <source>
        <dbReference type="EMBL" id="KGJ06368.1"/>
    </source>
</evidence>
<evidence type="ECO:0000256" key="11">
    <source>
        <dbReference type="RuleBase" id="RU003656"/>
    </source>
</evidence>
<dbReference type="GO" id="GO:0005886">
    <property type="term" value="C:plasma membrane"/>
    <property type="evidence" value="ECO:0007669"/>
    <property type="project" value="UniProtKB-SubCell"/>
</dbReference>
<evidence type="ECO:0000313" key="16">
    <source>
        <dbReference type="Proteomes" id="UP000182312"/>
    </source>
</evidence>
<protein>
    <recommendedName>
        <fullName evidence="10">ATP synthase epsilon chain</fullName>
    </recommendedName>
    <alternativeName>
        <fullName evidence="10">ATP synthase F1 sector epsilon subunit</fullName>
    </alternativeName>
    <alternativeName>
        <fullName evidence="10">F-ATPase epsilon subunit</fullName>
    </alternativeName>
</protein>
<keyword evidence="7 10" id="KW-0472">Membrane</keyword>
<dbReference type="GO" id="GO:0045259">
    <property type="term" value="C:proton-transporting ATP synthase complex"/>
    <property type="evidence" value="ECO:0007669"/>
    <property type="project" value="UniProtKB-KW"/>
</dbReference>
<dbReference type="CDD" id="cd12152">
    <property type="entry name" value="F1-ATPase_delta"/>
    <property type="match status" value="1"/>
</dbReference>
<dbReference type="HAMAP" id="MF_00530">
    <property type="entry name" value="ATP_synth_epsil_bac"/>
    <property type="match status" value="1"/>
</dbReference>